<accession>A0A835FQC0</accession>
<proteinExistence type="predicted"/>
<comment type="caution">
    <text evidence="1">The sequence shown here is derived from an EMBL/GenBank/DDBJ whole genome shotgun (WGS) entry which is preliminary data.</text>
</comment>
<sequence>MAEASECAFRVVACAQRVCMVALSIVLPMVVEKGVLALVALRVLEAHRVLCAPWRWQEMQNLRAAPRVPKGALISVRPWGGKRCSWGQQCDRFVRSKIGLCSAHSA</sequence>
<keyword evidence="2" id="KW-1185">Reference proteome</keyword>
<dbReference type="Proteomes" id="UP000636709">
    <property type="component" value="Unassembled WGS sequence"/>
</dbReference>
<organism evidence="1 2">
    <name type="scientific">Digitaria exilis</name>
    <dbReference type="NCBI Taxonomy" id="1010633"/>
    <lineage>
        <taxon>Eukaryota</taxon>
        <taxon>Viridiplantae</taxon>
        <taxon>Streptophyta</taxon>
        <taxon>Embryophyta</taxon>
        <taxon>Tracheophyta</taxon>
        <taxon>Spermatophyta</taxon>
        <taxon>Magnoliopsida</taxon>
        <taxon>Liliopsida</taxon>
        <taxon>Poales</taxon>
        <taxon>Poaceae</taxon>
        <taxon>PACMAD clade</taxon>
        <taxon>Panicoideae</taxon>
        <taxon>Panicodae</taxon>
        <taxon>Paniceae</taxon>
        <taxon>Anthephorinae</taxon>
        <taxon>Digitaria</taxon>
    </lineage>
</organism>
<gene>
    <name evidence="1" type="ORF">HU200_007034</name>
</gene>
<evidence type="ECO:0000313" key="1">
    <source>
        <dbReference type="EMBL" id="KAF8768999.1"/>
    </source>
</evidence>
<reference evidence="1" key="1">
    <citation type="submission" date="2020-07" db="EMBL/GenBank/DDBJ databases">
        <title>Genome sequence and genetic diversity analysis of an under-domesticated orphan crop, white fonio (Digitaria exilis).</title>
        <authorList>
            <person name="Bennetzen J.L."/>
            <person name="Chen S."/>
            <person name="Ma X."/>
            <person name="Wang X."/>
            <person name="Yssel A.E.J."/>
            <person name="Chaluvadi S.R."/>
            <person name="Johnson M."/>
            <person name="Gangashetty P."/>
            <person name="Hamidou F."/>
            <person name="Sanogo M.D."/>
            <person name="Zwaenepoel A."/>
            <person name="Wallace J."/>
            <person name="Van De Peer Y."/>
            <person name="Van Deynze A."/>
        </authorList>
    </citation>
    <scope>NUCLEOTIDE SEQUENCE</scope>
    <source>
        <tissue evidence="1">Leaves</tissue>
    </source>
</reference>
<name>A0A835FQC0_9POAL</name>
<dbReference type="AlphaFoldDB" id="A0A835FQC0"/>
<evidence type="ECO:0000313" key="2">
    <source>
        <dbReference type="Proteomes" id="UP000636709"/>
    </source>
</evidence>
<dbReference type="EMBL" id="JACEFO010000484">
    <property type="protein sequence ID" value="KAF8768999.1"/>
    <property type="molecule type" value="Genomic_DNA"/>
</dbReference>
<protein>
    <submittedName>
        <fullName evidence="1">Uncharacterized protein</fullName>
    </submittedName>
</protein>